<dbReference type="SUPFAM" id="SSF53822">
    <property type="entry name" value="Periplasmic binding protein-like I"/>
    <property type="match status" value="1"/>
</dbReference>
<evidence type="ECO:0000256" key="2">
    <source>
        <dbReference type="ARBA" id="ARBA00023125"/>
    </source>
</evidence>
<dbReference type="GO" id="GO:0003700">
    <property type="term" value="F:DNA-binding transcription factor activity"/>
    <property type="evidence" value="ECO:0007669"/>
    <property type="project" value="TreeGrafter"/>
</dbReference>
<dbReference type="PANTHER" id="PTHR30146">
    <property type="entry name" value="LACI-RELATED TRANSCRIPTIONAL REPRESSOR"/>
    <property type="match status" value="1"/>
</dbReference>
<dbReference type="Pfam" id="PF00532">
    <property type="entry name" value="Peripla_BP_1"/>
    <property type="match status" value="1"/>
</dbReference>
<protein>
    <submittedName>
        <fullName evidence="5">Transcriptional regulator, LacI family</fullName>
    </submittedName>
</protein>
<evidence type="ECO:0000313" key="6">
    <source>
        <dbReference type="Proteomes" id="UP000184516"/>
    </source>
</evidence>
<dbReference type="InterPro" id="IPR000843">
    <property type="entry name" value="HTH_LacI"/>
</dbReference>
<dbReference type="Gene3D" id="1.10.260.40">
    <property type="entry name" value="lambda repressor-like DNA-binding domains"/>
    <property type="match status" value="1"/>
</dbReference>
<gene>
    <name evidence="5" type="ORF">SAMN05443549_102315</name>
</gene>
<dbReference type="EMBL" id="FQWB01000002">
    <property type="protein sequence ID" value="SHG17656.1"/>
    <property type="molecule type" value="Genomic_DNA"/>
</dbReference>
<dbReference type="Proteomes" id="UP000184516">
    <property type="component" value="Unassembled WGS sequence"/>
</dbReference>
<dbReference type="InterPro" id="IPR010982">
    <property type="entry name" value="Lambda_DNA-bd_dom_sf"/>
</dbReference>
<dbReference type="GO" id="GO:0000976">
    <property type="term" value="F:transcription cis-regulatory region binding"/>
    <property type="evidence" value="ECO:0007669"/>
    <property type="project" value="TreeGrafter"/>
</dbReference>
<dbReference type="Gene3D" id="3.40.50.2300">
    <property type="match status" value="2"/>
</dbReference>
<dbReference type="STRING" id="468056.SAMN05443549_102315"/>
<dbReference type="Pfam" id="PF00356">
    <property type="entry name" value="LacI"/>
    <property type="match status" value="1"/>
</dbReference>
<keyword evidence="2" id="KW-0238">DNA-binding</keyword>
<dbReference type="SMART" id="SM00354">
    <property type="entry name" value="HTH_LACI"/>
    <property type="match status" value="1"/>
</dbReference>
<dbReference type="OrthoDB" id="9768806at2"/>
<dbReference type="PANTHER" id="PTHR30146:SF109">
    <property type="entry name" value="HTH-TYPE TRANSCRIPTIONAL REGULATOR GALS"/>
    <property type="match status" value="1"/>
</dbReference>
<dbReference type="RefSeq" id="WP_073369334.1">
    <property type="nucleotide sequence ID" value="NZ_FQWB01000002.1"/>
</dbReference>
<evidence type="ECO:0000259" key="4">
    <source>
        <dbReference type="PROSITE" id="PS50932"/>
    </source>
</evidence>
<dbReference type="InterPro" id="IPR028082">
    <property type="entry name" value="Peripla_BP_I"/>
</dbReference>
<reference evidence="6" key="1">
    <citation type="submission" date="2016-11" db="EMBL/GenBank/DDBJ databases">
        <authorList>
            <person name="Varghese N."/>
            <person name="Submissions S."/>
        </authorList>
    </citation>
    <scope>NUCLEOTIDE SEQUENCE [LARGE SCALE GENOMIC DNA]</scope>
    <source>
        <strain evidence="6">DSM 19978</strain>
    </source>
</reference>
<keyword evidence="6" id="KW-1185">Reference proteome</keyword>
<name>A0A1M5HNW9_9FLAO</name>
<dbReference type="CDD" id="cd06267">
    <property type="entry name" value="PBP1_LacI_sugar_binding-like"/>
    <property type="match status" value="1"/>
</dbReference>
<dbReference type="CDD" id="cd01392">
    <property type="entry name" value="HTH_LacI"/>
    <property type="match status" value="1"/>
</dbReference>
<sequence length="361" mass="40150">MNKKTTIYDIAKVLDITAASVSRALNNNPKISESTRKLVLETAAKMNYKQNKLALALRSGKSYNVGVIVPRIDSNFFASVIRGIEEELYAHKYNVIICQTHEDEKREFENINTLLNAQVDGILMSVSNFTSESDSSENDRIIKRVIEKNVPLIFFDRKKNIDGVSSVTINDYDVSYLATKHLIEQGCSRIAHFKGNQSLEIFANRLAGYKQALLDNGIAFNESYVVQTKSSVEAGALAVNALMKLKNPPDAIFSSSDFAALGAIQQLKKEGLRIPEDFCVVGFGNEPFTDFMELPMSTVDQVPLEMGKMTAKVFLEHIDNTGNVKIEKKVVLTSELNIRQSSLRSNSQALEVVNNKKGVKI</sequence>
<dbReference type="AlphaFoldDB" id="A0A1M5HNW9"/>
<organism evidence="5 6">
    <name type="scientific">Flavobacterium fluvii</name>
    <dbReference type="NCBI Taxonomy" id="468056"/>
    <lineage>
        <taxon>Bacteria</taxon>
        <taxon>Pseudomonadati</taxon>
        <taxon>Bacteroidota</taxon>
        <taxon>Flavobacteriia</taxon>
        <taxon>Flavobacteriales</taxon>
        <taxon>Flavobacteriaceae</taxon>
        <taxon>Flavobacterium</taxon>
    </lineage>
</organism>
<keyword evidence="3" id="KW-0804">Transcription</keyword>
<dbReference type="InterPro" id="IPR001761">
    <property type="entry name" value="Peripla_BP/Lac1_sug-bd_dom"/>
</dbReference>
<evidence type="ECO:0000256" key="3">
    <source>
        <dbReference type="ARBA" id="ARBA00023163"/>
    </source>
</evidence>
<keyword evidence="1" id="KW-0805">Transcription regulation</keyword>
<evidence type="ECO:0000256" key="1">
    <source>
        <dbReference type="ARBA" id="ARBA00023015"/>
    </source>
</evidence>
<dbReference type="SUPFAM" id="SSF47413">
    <property type="entry name" value="lambda repressor-like DNA-binding domains"/>
    <property type="match status" value="1"/>
</dbReference>
<proteinExistence type="predicted"/>
<evidence type="ECO:0000313" key="5">
    <source>
        <dbReference type="EMBL" id="SHG17656.1"/>
    </source>
</evidence>
<accession>A0A1M5HNW9</accession>
<feature type="domain" description="HTH lacI-type" evidence="4">
    <location>
        <begin position="5"/>
        <end position="59"/>
    </location>
</feature>
<dbReference type="PROSITE" id="PS50932">
    <property type="entry name" value="HTH_LACI_2"/>
    <property type="match status" value="1"/>
</dbReference>